<protein>
    <recommendedName>
        <fullName evidence="4">Golgin-84</fullName>
    </recommendedName>
</protein>
<feature type="region of interest" description="Disordered" evidence="1">
    <location>
        <begin position="73"/>
        <end position="105"/>
    </location>
</feature>
<feature type="region of interest" description="Disordered" evidence="1">
    <location>
        <begin position="365"/>
        <end position="385"/>
    </location>
</feature>
<organism evidence="2 3">
    <name type="scientific">Pristionchus entomophagus</name>
    <dbReference type="NCBI Taxonomy" id="358040"/>
    <lineage>
        <taxon>Eukaryota</taxon>
        <taxon>Metazoa</taxon>
        <taxon>Ecdysozoa</taxon>
        <taxon>Nematoda</taxon>
        <taxon>Chromadorea</taxon>
        <taxon>Rhabditida</taxon>
        <taxon>Rhabditina</taxon>
        <taxon>Diplogasteromorpha</taxon>
        <taxon>Diplogasteroidea</taxon>
        <taxon>Neodiplogasteridae</taxon>
        <taxon>Pristionchus</taxon>
    </lineage>
</organism>
<evidence type="ECO:0000256" key="1">
    <source>
        <dbReference type="SAM" id="MobiDB-lite"/>
    </source>
</evidence>
<keyword evidence="3" id="KW-1185">Reference proteome</keyword>
<reference evidence="2" key="1">
    <citation type="submission" date="2023-10" db="EMBL/GenBank/DDBJ databases">
        <title>Genome assembly of Pristionchus species.</title>
        <authorList>
            <person name="Yoshida K."/>
            <person name="Sommer R.J."/>
        </authorList>
    </citation>
    <scope>NUCLEOTIDE SEQUENCE</scope>
    <source>
        <strain evidence="2">RS0144</strain>
    </source>
</reference>
<feature type="region of interest" description="Disordered" evidence="1">
    <location>
        <begin position="1"/>
        <end position="42"/>
    </location>
</feature>
<sequence>MAAPAVRPSKRDVIVIDDDESDNDQPAVKSSKIEEEAVPSPEIVDLRQKLNQSEDNLQNHATKEAELRAERAEKLLDSKQGVKDKKETELEEKPTERSLEEARRGADSVVIENLELTEQIEALKNEMADMKKEHEEKLAEVSSRLERAKKRAENAFSAKVEYSREKDALKMELAELKRSTGKTNSDMQLKVTNLTTLLDQERTRASDSQKRDQARIDDLTEKLVRYERGPLPVDIDHPTNIFQLCSPDSDESMSYELAREKLFSVAMELDGESLDDKLNLRFARSPKLHSLILLCPPCGAIHNMIGIIGHFLSKAHRQMVSAQNAAVSRAAFNFWLSKLQPESAAQHVQYGPAVDAATSTIPVIDLTDESPTPSEVRDETEEVDG</sequence>
<comment type="caution">
    <text evidence="2">The sequence shown here is derived from an EMBL/GenBank/DDBJ whole genome shotgun (WGS) entry which is preliminary data.</text>
</comment>
<evidence type="ECO:0000313" key="2">
    <source>
        <dbReference type="EMBL" id="GMS78609.1"/>
    </source>
</evidence>
<name>A0AAV5SEZ8_9BILA</name>
<dbReference type="Proteomes" id="UP001432027">
    <property type="component" value="Unassembled WGS sequence"/>
</dbReference>
<accession>A0AAV5SEZ8</accession>
<dbReference type="EMBL" id="BTSX01000001">
    <property type="protein sequence ID" value="GMS78609.1"/>
    <property type="molecule type" value="Genomic_DNA"/>
</dbReference>
<proteinExistence type="predicted"/>
<evidence type="ECO:0008006" key="4">
    <source>
        <dbReference type="Google" id="ProtNLM"/>
    </source>
</evidence>
<gene>
    <name evidence="2" type="ORF">PENTCL1PPCAC_784</name>
</gene>
<dbReference type="AlphaFoldDB" id="A0AAV5SEZ8"/>
<evidence type="ECO:0000313" key="3">
    <source>
        <dbReference type="Proteomes" id="UP001432027"/>
    </source>
</evidence>